<evidence type="ECO:0000256" key="4">
    <source>
        <dbReference type="ARBA" id="ARBA00022679"/>
    </source>
</evidence>
<evidence type="ECO:0000256" key="1">
    <source>
        <dbReference type="ARBA" id="ARBA00004123"/>
    </source>
</evidence>
<evidence type="ECO:0000256" key="2">
    <source>
        <dbReference type="ARBA" id="ARBA00006149"/>
    </source>
</evidence>
<dbReference type="WBParaSite" id="DME_0000762401-mRNA-1">
    <property type="protein sequence ID" value="DME_0000762401-mRNA-1"/>
    <property type="gene ID" value="DME_0000762401"/>
</dbReference>
<evidence type="ECO:0000256" key="3">
    <source>
        <dbReference type="ARBA" id="ARBA00022603"/>
    </source>
</evidence>
<dbReference type="EMBL" id="UYYG01000036">
    <property type="protein sequence ID" value="VDN51918.1"/>
    <property type="molecule type" value="Genomic_DNA"/>
</dbReference>
<comment type="similarity">
    <text evidence="2">Belongs to the eukaryotic/archaeal PrmC-related family.</text>
</comment>
<dbReference type="OrthoDB" id="406152at2759"/>
<keyword evidence="20" id="KW-1185">Reference proteome</keyword>
<comment type="catalytic activity">
    <reaction evidence="8">
        <text>methylarsonous acid + S-adenosyl-L-methionine = dimethylarsinate + S-adenosyl-L-homocysteine + 2 H(+)</text>
        <dbReference type="Rhea" id="RHEA:11684"/>
        <dbReference type="ChEBI" id="CHEBI:15378"/>
        <dbReference type="ChEBI" id="CHEBI:16223"/>
        <dbReference type="ChEBI" id="CHEBI:17826"/>
        <dbReference type="ChEBI" id="CHEBI:57856"/>
        <dbReference type="ChEBI" id="CHEBI:59789"/>
    </reaction>
</comment>
<dbReference type="InterPro" id="IPR004557">
    <property type="entry name" value="PrmC-related"/>
</dbReference>
<evidence type="ECO:0000256" key="10">
    <source>
        <dbReference type="ARBA" id="ARBA00062344"/>
    </source>
</evidence>
<evidence type="ECO:0000256" key="12">
    <source>
        <dbReference type="ARBA" id="ARBA00076540"/>
    </source>
</evidence>
<dbReference type="PANTHER" id="PTHR45875:SF1">
    <property type="entry name" value="METHYLTRANSFERASE N6AMT1"/>
    <property type="match status" value="1"/>
</dbReference>
<keyword evidence="3" id="KW-0489">Methyltransferase</keyword>
<evidence type="ECO:0000256" key="7">
    <source>
        <dbReference type="ARBA" id="ARBA00048619"/>
    </source>
</evidence>
<reference evidence="18 20" key="2">
    <citation type="submission" date="2018-11" db="EMBL/GenBank/DDBJ databases">
        <authorList>
            <consortium name="Pathogen Informatics"/>
        </authorList>
    </citation>
    <scope>NUCLEOTIDE SEQUENCE [LARGE SCALE GENOMIC DNA]</scope>
</reference>
<evidence type="ECO:0000256" key="11">
    <source>
        <dbReference type="ARBA" id="ARBA00075330"/>
    </source>
</evidence>
<evidence type="ECO:0000313" key="20">
    <source>
        <dbReference type="Proteomes" id="UP000274756"/>
    </source>
</evidence>
<evidence type="ECO:0000256" key="16">
    <source>
        <dbReference type="ARBA" id="ARBA00093667"/>
    </source>
</evidence>
<dbReference type="Proteomes" id="UP000038040">
    <property type="component" value="Unplaced"/>
</dbReference>
<keyword evidence="5" id="KW-0949">S-adenosyl-L-methionine</keyword>
<evidence type="ECO:0000256" key="14">
    <source>
        <dbReference type="ARBA" id="ARBA00083337"/>
    </source>
</evidence>
<evidence type="ECO:0000313" key="19">
    <source>
        <dbReference type="Proteomes" id="UP000038040"/>
    </source>
</evidence>
<keyword evidence="4" id="KW-0808">Transferase</keyword>
<organism evidence="19 21">
    <name type="scientific">Dracunculus medinensis</name>
    <name type="common">Guinea worm</name>
    <dbReference type="NCBI Taxonomy" id="318479"/>
    <lineage>
        <taxon>Eukaryota</taxon>
        <taxon>Metazoa</taxon>
        <taxon>Ecdysozoa</taxon>
        <taxon>Nematoda</taxon>
        <taxon>Chromadorea</taxon>
        <taxon>Rhabditida</taxon>
        <taxon>Spirurina</taxon>
        <taxon>Dracunculoidea</taxon>
        <taxon>Dracunculidae</taxon>
        <taxon>Dracunculus</taxon>
    </lineage>
</organism>
<dbReference type="InterPro" id="IPR002052">
    <property type="entry name" value="DNA_methylase_N6_adenine_CS"/>
</dbReference>
<gene>
    <name evidence="18" type="ORF">DME_LOCUS1891</name>
</gene>
<dbReference type="Gene3D" id="3.40.50.150">
    <property type="entry name" value="Vaccinia Virus protein VP39"/>
    <property type="match status" value="1"/>
</dbReference>
<evidence type="ECO:0000256" key="5">
    <source>
        <dbReference type="ARBA" id="ARBA00022691"/>
    </source>
</evidence>
<dbReference type="GO" id="GO:0036009">
    <property type="term" value="F:protein-glutamine N-methyltransferase activity"/>
    <property type="evidence" value="ECO:0007669"/>
    <property type="project" value="UniProtKB-ARBA"/>
</dbReference>
<feature type="domain" description="Methyltransferase small" evidence="17">
    <location>
        <begin position="28"/>
        <end position="129"/>
    </location>
</feature>
<dbReference type="GO" id="GO:0003676">
    <property type="term" value="F:nucleic acid binding"/>
    <property type="evidence" value="ECO:0007669"/>
    <property type="project" value="InterPro"/>
</dbReference>
<dbReference type="InterPro" id="IPR007848">
    <property type="entry name" value="Small_mtfrase_dom"/>
</dbReference>
<keyword evidence="6" id="KW-0539">Nucleus</keyword>
<dbReference type="GO" id="GO:0005634">
    <property type="term" value="C:nucleus"/>
    <property type="evidence" value="ECO:0007669"/>
    <property type="project" value="UniProtKB-SubCell"/>
</dbReference>
<comment type="subunit">
    <text evidence="10">Heterodimer; heterodimerization with TRMT112 is required for S-adenosyl-L-methionine-binding.</text>
</comment>
<evidence type="ECO:0000256" key="9">
    <source>
        <dbReference type="ARBA" id="ARBA00053180"/>
    </source>
</evidence>
<comment type="catalytic activity">
    <reaction evidence="7">
        <text>L-lysyl-[histone] + S-adenosyl-L-methionine = N(6)-methyl-L-lysyl-[histone] + S-adenosyl-L-homocysteine + H(+)</text>
        <dbReference type="Rhea" id="RHEA:10024"/>
        <dbReference type="Rhea" id="RHEA-COMP:9845"/>
        <dbReference type="Rhea" id="RHEA-COMP:9846"/>
        <dbReference type="ChEBI" id="CHEBI:15378"/>
        <dbReference type="ChEBI" id="CHEBI:29969"/>
        <dbReference type="ChEBI" id="CHEBI:57856"/>
        <dbReference type="ChEBI" id="CHEBI:59789"/>
        <dbReference type="ChEBI" id="CHEBI:61929"/>
    </reaction>
    <physiologicalReaction direction="left-to-right" evidence="7">
        <dbReference type="Rhea" id="RHEA:10025"/>
    </physiologicalReaction>
</comment>
<evidence type="ECO:0000313" key="18">
    <source>
        <dbReference type="EMBL" id="VDN51918.1"/>
    </source>
</evidence>
<dbReference type="GO" id="GO:0032259">
    <property type="term" value="P:methylation"/>
    <property type="evidence" value="ECO:0007669"/>
    <property type="project" value="UniProtKB-KW"/>
</dbReference>
<evidence type="ECO:0000256" key="8">
    <source>
        <dbReference type="ARBA" id="ARBA00050903"/>
    </source>
</evidence>
<evidence type="ECO:0000259" key="17">
    <source>
        <dbReference type="Pfam" id="PF05175"/>
    </source>
</evidence>
<name>A0A0N4UJ13_DRAME</name>
<sequence length="209" mass="23372">MVSLPTPAYNILDEYVGHVYEPAEDTFLLLDALEKDAEIFRALNPTIGIEVGCGSGIVSAFLLKLLGEPLFFIATDLDFITLQCTLHTALLNDVEVNVVQCDLLSAVQDRLKQNVDIILFNPPYVPTDSESTDSLVRCWSGGSTGRKTLERLLPIVPDLLTSHGLFYIVALHSNDIPYLLNINPRLRGEIVCERRCGIEHLYILKYKRL</sequence>
<dbReference type="InterPro" id="IPR052190">
    <property type="entry name" value="Euk-Arch_PrmC-MTase"/>
</dbReference>
<dbReference type="InterPro" id="IPR029063">
    <property type="entry name" value="SAM-dependent_MTases_sf"/>
</dbReference>
<dbReference type="NCBIfam" id="TIGR00537">
    <property type="entry name" value="hemK_rel_arch"/>
    <property type="match status" value="1"/>
</dbReference>
<dbReference type="AlphaFoldDB" id="A0A0N4UJ13"/>
<dbReference type="PROSITE" id="PS00092">
    <property type="entry name" value="N6_MTASE"/>
    <property type="match status" value="1"/>
</dbReference>
<dbReference type="Proteomes" id="UP000274756">
    <property type="component" value="Unassembled WGS sequence"/>
</dbReference>
<dbReference type="CDD" id="cd02440">
    <property type="entry name" value="AdoMet_MTases"/>
    <property type="match status" value="1"/>
</dbReference>
<dbReference type="SUPFAM" id="SSF53335">
    <property type="entry name" value="S-adenosyl-L-methionine-dependent methyltransferases"/>
    <property type="match status" value="1"/>
</dbReference>
<dbReference type="Pfam" id="PF05175">
    <property type="entry name" value="MTS"/>
    <property type="match status" value="1"/>
</dbReference>
<dbReference type="FunFam" id="3.40.50.150:FF:000077">
    <property type="entry name" value="HemK methyltransferase family member 2"/>
    <property type="match status" value="1"/>
</dbReference>
<dbReference type="PANTHER" id="PTHR45875">
    <property type="entry name" value="METHYLTRANSFERASE N6AMT1"/>
    <property type="match status" value="1"/>
</dbReference>
<accession>A0A0N4UJ13</accession>
<evidence type="ECO:0000256" key="15">
    <source>
        <dbReference type="ARBA" id="ARBA00093624"/>
    </source>
</evidence>
<evidence type="ECO:0000313" key="21">
    <source>
        <dbReference type="WBParaSite" id="DME_0000762401-mRNA-1"/>
    </source>
</evidence>
<comment type="function">
    <text evidence="9">Methyltransferase that can methylate proteins and, to a lower extent, arsenic. Catalytic subunit of a heterodimer with TRMT112, which monomethylates 'Lys-12' of histone H4 (H4K12me1), a modification present at the promoters of numerous genes encoding cell cycle regulators. Catalytic subunit of a heterodimer with TRMT112, which catalyzes N5-methylation of Glu residue of proteins with a Gly-Gln-Xaa-Xaa-Xaa-Arg motif. Methylates ETF1 on 'Gln-185'; ETF1 needs to be complexed to ERF3 in its GTP-bound form to be efficiently methylated. May also play a role in the modulation of arsenic-induced toxicity by mediating the conversion of monomethylarsonous acid (3+) into the less toxic dimethylarsonic acid. It however only plays a limited role in arsenic metabolism compared with AS3MT.</text>
</comment>
<dbReference type="STRING" id="318479.A0A0N4UJ13"/>
<reference evidence="21" key="1">
    <citation type="submission" date="2017-02" db="UniProtKB">
        <authorList>
            <consortium name="WormBaseParasite"/>
        </authorList>
    </citation>
    <scope>IDENTIFICATION</scope>
</reference>
<evidence type="ECO:0000256" key="6">
    <source>
        <dbReference type="ARBA" id="ARBA00023242"/>
    </source>
</evidence>
<evidence type="ECO:0000256" key="13">
    <source>
        <dbReference type="ARBA" id="ARBA00080992"/>
    </source>
</evidence>
<comment type="subcellular location">
    <subcellularLocation>
        <location evidence="1">Nucleus</location>
    </subcellularLocation>
</comment>
<proteinExistence type="inferred from homology"/>
<protein>
    <recommendedName>
        <fullName evidence="15">Methyltransferase HEMK2</fullName>
    </recommendedName>
    <alternativeName>
        <fullName evidence="14">HemK methyltransferase family member 2</fullName>
    </alternativeName>
    <alternativeName>
        <fullName evidence="12">Lysine N-methyltransferase 9</fullName>
    </alternativeName>
    <alternativeName>
        <fullName evidence="11">Methylarsonite methyltransferase N6AMT1</fullName>
    </alternativeName>
    <alternativeName>
        <fullName evidence="16">Methyltransferase N6AMT1</fullName>
    </alternativeName>
    <alternativeName>
        <fullName evidence="13">Protein N(5)-glutamine methyltransferase</fullName>
    </alternativeName>
</protein>
<dbReference type="GO" id="GO:0035657">
    <property type="term" value="C:eRF1 methyltransferase complex"/>
    <property type="evidence" value="ECO:0007669"/>
    <property type="project" value="TreeGrafter"/>
</dbReference>